<dbReference type="PANTHER" id="PTHR35580">
    <property type="entry name" value="CELL SURFACE GLYCOPROTEIN (S-LAYER PROTEIN)-LIKE PROTEIN"/>
    <property type="match status" value="1"/>
</dbReference>
<dbReference type="InterPro" id="IPR010620">
    <property type="entry name" value="SBBP_repeat"/>
</dbReference>
<name>X0SRY5_9ZZZZ</name>
<organism evidence="1">
    <name type="scientific">marine sediment metagenome</name>
    <dbReference type="NCBI Taxonomy" id="412755"/>
    <lineage>
        <taxon>unclassified sequences</taxon>
        <taxon>metagenomes</taxon>
        <taxon>ecological metagenomes</taxon>
    </lineage>
</organism>
<dbReference type="AlphaFoldDB" id="X0SRY5"/>
<protein>
    <recommendedName>
        <fullName evidence="2">Beta-propeller repeat protein</fullName>
    </recommendedName>
</protein>
<accession>X0SRY5</accession>
<comment type="caution">
    <text evidence="1">The sequence shown here is derived from an EMBL/GenBank/DDBJ whole genome shotgun (WGS) entry which is preliminary data.</text>
</comment>
<evidence type="ECO:0008006" key="2">
    <source>
        <dbReference type="Google" id="ProtNLM"/>
    </source>
</evidence>
<proteinExistence type="predicted"/>
<dbReference type="EMBL" id="BARS01003520">
    <property type="protein sequence ID" value="GAF83829.1"/>
    <property type="molecule type" value="Genomic_DNA"/>
</dbReference>
<dbReference type="Pfam" id="PF06739">
    <property type="entry name" value="SBBP"/>
    <property type="match status" value="2"/>
</dbReference>
<dbReference type="InterPro" id="IPR052918">
    <property type="entry name" value="Motility_Chemotaxis_Reg"/>
</dbReference>
<evidence type="ECO:0000313" key="1">
    <source>
        <dbReference type="EMBL" id="GAF83829.1"/>
    </source>
</evidence>
<dbReference type="PANTHER" id="PTHR35580:SF1">
    <property type="entry name" value="PHYTASE-LIKE DOMAIN-CONTAINING PROTEIN"/>
    <property type="match status" value="1"/>
</dbReference>
<sequence length="154" mass="16211">MVACVSLVLCFASPVSAETLGWIRQLGSGEFDRSLGVSADGLGYVYITGYTFGNLVGTNAGRDDAFFAKYDTSGILQWTQQPGTSEIDRNNGVSADGLGNVYISGRTAGSLGGPNSGDRDAFIAKFGTSMLEPSGMVLALLTNTALLLRRMPRK</sequence>
<gene>
    <name evidence="1" type="ORF">S01H1_06829</name>
</gene>
<reference evidence="1" key="1">
    <citation type="journal article" date="2014" name="Front. Microbiol.">
        <title>High frequency of phylogenetically diverse reductive dehalogenase-homologous genes in deep subseafloor sedimentary metagenomes.</title>
        <authorList>
            <person name="Kawai M."/>
            <person name="Futagami T."/>
            <person name="Toyoda A."/>
            <person name="Takaki Y."/>
            <person name="Nishi S."/>
            <person name="Hori S."/>
            <person name="Arai W."/>
            <person name="Tsubouchi T."/>
            <person name="Morono Y."/>
            <person name="Uchiyama I."/>
            <person name="Ito T."/>
            <person name="Fujiyama A."/>
            <person name="Inagaki F."/>
            <person name="Takami H."/>
        </authorList>
    </citation>
    <scope>NUCLEOTIDE SEQUENCE</scope>
    <source>
        <strain evidence="1">Expedition CK06-06</strain>
    </source>
</reference>